<comment type="caution">
    <text evidence="2">The sequence shown here is derived from an EMBL/GenBank/DDBJ whole genome shotgun (WGS) entry which is preliminary data.</text>
</comment>
<proteinExistence type="predicted"/>
<feature type="domain" description="DUF3828" evidence="1">
    <location>
        <begin position="37"/>
        <end position="171"/>
    </location>
</feature>
<dbReference type="Gene3D" id="3.10.450.50">
    <property type="match status" value="1"/>
</dbReference>
<dbReference type="EMBL" id="CAMXCH010000003">
    <property type="protein sequence ID" value="CAI3949162.1"/>
    <property type="molecule type" value="Genomic_DNA"/>
</dbReference>
<name>A0ABN8WGQ8_9PROT</name>
<organism evidence="2 3">
    <name type="scientific">Commensalibacter papalotli</name>
    <name type="common">ex Botero et al. 2024</name>
    <dbReference type="NCBI Taxonomy" id="2972766"/>
    <lineage>
        <taxon>Bacteria</taxon>
        <taxon>Pseudomonadati</taxon>
        <taxon>Pseudomonadota</taxon>
        <taxon>Alphaproteobacteria</taxon>
        <taxon>Acetobacterales</taxon>
        <taxon>Acetobacteraceae</taxon>
    </lineage>
</organism>
<keyword evidence="3" id="KW-1185">Reference proteome</keyword>
<dbReference type="RefSeq" id="WP_034339729.1">
    <property type="nucleotide sequence ID" value="NZ_CAMXCH010000003.1"/>
</dbReference>
<evidence type="ECO:0000313" key="2">
    <source>
        <dbReference type="EMBL" id="CAI3949162.1"/>
    </source>
</evidence>
<dbReference type="InterPro" id="IPR024289">
    <property type="entry name" value="DUF3828"/>
</dbReference>
<reference evidence="2" key="1">
    <citation type="submission" date="2022-10" db="EMBL/GenBank/DDBJ databases">
        <authorList>
            <person name="Botero Cardona J."/>
        </authorList>
    </citation>
    <scope>NUCLEOTIDE SEQUENCE</scope>
    <source>
        <strain evidence="2">R-83534</strain>
    </source>
</reference>
<dbReference type="Proteomes" id="UP001154272">
    <property type="component" value="Unassembled WGS sequence"/>
</dbReference>
<evidence type="ECO:0000259" key="1">
    <source>
        <dbReference type="Pfam" id="PF12883"/>
    </source>
</evidence>
<sequence>MLINQVQRTRIYWCAIIFIGTIFLLQSKAYAQESPIKTIQDIYSSYQPQSDNGISNIDPADLQNSHFFSPDFLNVIKEDEKLTSAQGDNSIIDYDFICNCQDTMDGIIVRKIETLQQTQNTARVKVSFDFILNGSDNFQKDELFSNEHPGQQQTYFNLIKRQNHWLIDDVTDEKNVGIKNGWKEELRKYYHSSIK</sequence>
<protein>
    <recommendedName>
        <fullName evidence="1">DUF3828 domain-containing protein</fullName>
    </recommendedName>
</protein>
<gene>
    <name evidence="2" type="ORF">R83534S58_LOCUS1604</name>
</gene>
<accession>A0ABN8WGQ8</accession>
<dbReference type="Pfam" id="PF12883">
    <property type="entry name" value="DUF3828"/>
    <property type="match status" value="1"/>
</dbReference>
<evidence type="ECO:0000313" key="3">
    <source>
        <dbReference type="Proteomes" id="UP001154272"/>
    </source>
</evidence>